<dbReference type="EMBL" id="JAZHFS010000017">
    <property type="protein sequence ID" value="MEF2113922.1"/>
    <property type="molecule type" value="Genomic_DNA"/>
</dbReference>
<sequence length="61" mass="7418">MKQNGFYVETDYTAPNQDYEDFHFNENKRIRSELRITDGFYHYDMPCTVENRITLILDSYV</sequence>
<evidence type="ECO:0000313" key="1">
    <source>
        <dbReference type="EMBL" id="MEF2113922.1"/>
    </source>
</evidence>
<accession>A0ABU7URA6</accession>
<proteinExistence type="predicted"/>
<gene>
    <name evidence="1" type="ORF">SJI18_16570</name>
</gene>
<keyword evidence="2" id="KW-1185">Reference proteome</keyword>
<name>A0ABU7URA6_9CLOT</name>
<reference evidence="1 2" key="1">
    <citation type="submission" date="2023-11" db="EMBL/GenBank/DDBJ databases">
        <title>Draft genome sequence of a psychrophilic Clostridium strain from permafrost water brine.</title>
        <authorList>
            <person name="Shcherbakova V.A."/>
            <person name="Trubitsyn V.E."/>
            <person name="Zakharyuk A.G."/>
        </authorList>
    </citation>
    <scope>NUCLEOTIDE SEQUENCE [LARGE SCALE GENOMIC DNA]</scope>
    <source>
        <strain evidence="1 2">14F</strain>
    </source>
</reference>
<protein>
    <submittedName>
        <fullName evidence="1">Uncharacterized protein</fullName>
    </submittedName>
</protein>
<evidence type="ECO:0000313" key="2">
    <source>
        <dbReference type="Proteomes" id="UP001498469"/>
    </source>
</evidence>
<dbReference type="RefSeq" id="WP_216252487.1">
    <property type="nucleotide sequence ID" value="NZ_JAZHFS010000017.1"/>
</dbReference>
<comment type="caution">
    <text evidence="1">The sequence shown here is derived from an EMBL/GenBank/DDBJ whole genome shotgun (WGS) entry which is preliminary data.</text>
</comment>
<dbReference type="Proteomes" id="UP001498469">
    <property type="component" value="Unassembled WGS sequence"/>
</dbReference>
<organism evidence="1 2">
    <name type="scientific">Clostridium frigoriphilum</name>
    <dbReference type="NCBI Taxonomy" id="443253"/>
    <lineage>
        <taxon>Bacteria</taxon>
        <taxon>Bacillati</taxon>
        <taxon>Bacillota</taxon>
        <taxon>Clostridia</taxon>
        <taxon>Eubacteriales</taxon>
        <taxon>Clostridiaceae</taxon>
        <taxon>Clostridium</taxon>
    </lineage>
</organism>